<feature type="transmembrane region" description="Helical" evidence="11">
    <location>
        <begin position="189"/>
        <end position="222"/>
    </location>
</feature>
<name>A0ABM6RTF9_9FIRM</name>
<evidence type="ECO:0000256" key="6">
    <source>
        <dbReference type="ARBA" id="ARBA00022781"/>
    </source>
</evidence>
<organism evidence="13 14">
    <name type="scientific">Sulfobacillus thermotolerans</name>
    <dbReference type="NCBI Taxonomy" id="338644"/>
    <lineage>
        <taxon>Bacteria</taxon>
        <taxon>Bacillati</taxon>
        <taxon>Bacillota</taxon>
        <taxon>Clostridia</taxon>
        <taxon>Eubacteriales</taxon>
        <taxon>Clostridiales Family XVII. Incertae Sedis</taxon>
        <taxon>Sulfobacillus</taxon>
    </lineage>
</organism>
<keyword evidence="9 11" id="KW-0472">Membrane</keyword>
<dbReference type="PROSITE" id="PS00449">
    <property type="entry name" value="ATPASE_A"/>
    <property type="match status" value="1"/>
</dbReference>
<reference evidence="13 14" key="1">
    <citation type="journal article" date="2019" name="Sci. Rep.">
        <title>Sulfobacillus thermotolerans: new insights into resistance and metabolic capacities of acidophilic chemolithotrophs.</title>
        <authorList>
            <person name="Panyushkina A.E."/>
            <person name="Babenko V.V."/>
            <person name="Nikitina A.S."/>
            <person name="Selezneva O.V."/>
            <person name="Tsaplina I.A."/>
            <person name="Letarova M.A."/>
            <person name="Kostryukova E.S."/>
            <person name="Letarov A.V."/>
        </authorList>
    </citation>
    <scope>NUCLEOTIDE SEQUENCE [LARGE SCALE GENOMIC DNA]</scope>
    <source>
        <strain evidence="13 14">Kr1</strain>
    </source>
</reference>
<dbReference type="Gene3D" id="1.20.120.220">
    <property type="entry name" value="ATP synthase, F0 complex, subunit A"/>
    <property type="match status" value="1"/>
</dbReference>
<proteinExistence type="inferred from homology"/>
<feature type="transmembrane region" description="Helical" evidence="11">
    <location>
        <begin position="156"/>
        <end position="177"/>
    </location>
</feature>
<protein>
    <recommendedName>
        <fullName evidence="11 12">ATP synthase subunit a</fullName>
    </recommendedName>
    <alternativeName>
        <fullName evidence="11">ATP synthase F0 sector subunit a</fullName>
    </alternativeName>
    <alternativeName>
        <fullName evidence="11">F-ATPase subunit 6</fullName>
    </alternativeName>
</protein>
<evidence type="ECO:0000256" key="8">
    <source>
        <dbReference type="ARBA" id="ARBA00023065"/>
    </source>
</evidence>
<evidence type="ECO:0000256" key="1">
    <source>
        <dbReference type="ARBA" id="ARBA00004141"/>
    </source>
</evidence>
<accession>A0ABM6RTF9</accession>
<evidence type="ECO:0000313" key="13">
    <source>
        <dbReference type="EMBL" id="AUW94749.1"/>
    </source>
</evidence>
<evidence type="ECO:0000256" key="4">
    <source>
        <dbReference type="ARBA" id="ARBA00022547"/>
    </source>
</evidence>
<evidence type="ECO:0000256" key="9">
    <source>
        <dbReference type="ARBA" id="ARBA00023136"/>
    </source>
</evidence>
<dbReference type="Pfam" id="PF00119">
    <property type="entry name" value="ATP-synt_A"/>
    <property type="match status" value="1"/>
</dbReference>
<dbReference type="InterPro" id="IPR045082">
    <property type="entry name" value="ATP_syn_F0_a_bact/chloroplast"/>
</dbReference>
<dbReference type="InterPro" id="IPR035908">
    <property type="entry name" value="F0_ATP_A_sf"/>
</dbReference>
<evidence type="ECO:0000256" key="2">
    <source>
        <dbReference type="ARBA" id="ARBA00006810"/>
    </source>
</evidence>
<evidence type="ECO:0000256" key="7">
    <source>
        <dbReference type="ARBA" id="ARBA00022989"/>
    </source>
</evidence>
<evidence type="ECO:0000256" key="11">
    <source>
        <dbReference type="HAMAP-Rule" id="MF_01393"/>
    </source>
</evidence>
<keyword evidence="5 11" id="KW-0812">Transmembrane</keyword>
<keyword evidence="11" id="KW-1003">Cell membrane</keyword>
<feature type="transmembrane region" description="Helical" evidence="11">
    <location>
        <begin position="69"/>
        <end position="91"/>
    </location>
</feature>
<keyword evidence="3 11" id="KW-0813">Transport</keyword>
<keyword evidence="10 11" id="KW-0066">ATP synthesis</keyword>
<dbReference type="PRINTS" id="PR00123">
    <property type="entry name" value="ATPASEA"/>
</dbReference>
<keyword evidence="6 11" id="KW-0375">Hydrogen ion transport</keyword>
<evidence type="ECO:0000313" key="14">
    <source>
        <dbReference type="Proteomes" id="UP000325292"/>
    </source>
</evidence>
<evidence type="ECO:0000256" key="10">
    <source>
        <dbReference type="ARBA" id="ARBA00023310"/>
    </source>
</evidence>
<dbReference type="PANTHER" id="PTHR42823">
    <property type="entry name" value="ATP SYNTHASE SUBUNIT A, CHLOROPLASTIC"/>
    <property type="match status" value="1"/>
</dbReference>
<dbReference type="HAMAP" id="MF_01393">
    <property type="entry name" value="ATP_synth_a_bact"/>
    <property type="match status" value="1"/>
</dbReference>
<dbReference type="EMBL" id="CP019454">
    <property type="protein sequence ID" value="AUW94749.1"/>
    <property type="molecule type" value="Genomic_DNA"/>
</dbReference>
<dbReference type="SUPFAM" id="SSF81336">
    <property type="entry name" value="F1F0 ATP synthase subunit A"/>
    <property type="match status" value="1"/>
</dbReference>
<keyword evidence="7 11" id="KW-1133">Transmembrane helix</keyword>
<comment type="similarity">
    <text evidence="2 11 12">Belongs to the ATPase A chain family.</text>
</comment>
<dbReference type="InterPro" id="IPR000568">
    <property type="entry name" value="ATP_synth_F0_asu"/>
</dbReference>
<evidence type="ECO:0000256" key="3">
    <source>
        <dbReference type="ARBA" id="ARBA00022448"/>
    </source>
</evidence>
<sequence>MVFSLTQFEWPPFYTGLLAMLVVLAFGLAAVRNVTSAVPSGAQNLLESALETFQELVEQMAPKELAPNLTLLALTLFLLLVVANIVGLLPLPGIGGTRWIHSPTAFLSMPAGLAIVIFLLIQWSGIKYKGLGGFLVGWFWRPIPVFGFIVNALEQLVMPVSLAFRLFGNILAGELVLRMTTNLPHDWAGWIVVVVVGTAWLIFSLVISLIQALIFTILMVAYMSIQASNEH</sequence>
<dbReference type="NCBIfam" id="TIGR01131">
    <property type="entry name" value="ATP_synt_6_or_A"/>
    <property type="match status" value="1"/>
</dbReference>
<feature type="transmembrane region" description="Helical" evidence="11">
    <location>
        <begin position="103"/>
        <end position="123"/>
    </location>
</feature>
<evidence type="ECO:0000256" key="5">
    <source>
        <dbReference type="ARBA" id="ARBA00022692"/>
    </source>
</evidence>
<dbReference type="CDD" id="cd00310">
    <property type="entry name" value="ATP-synt_Fo_a_6"/>
    <property type="match status" value="1"/>
</dbReference>
<feature type="transmembrane region" description="Helical" evidence="11">
    <location>
        <begin position="12"/>
        <end position="31"/>
    </location>
</feature>
<dbReference type="PANTHER" id="PTHR42823:SF3">
    <property type="entry name" value="ATP SYNTHASE SUBUNIT A, CHLOROPLASTIC"/>
    <property type="match status" value="1"/>
</dbReference>
<keyword evidence="14" id="KW-1185">Reference proteome</keyword>
<comment type="function">
    <text evidence="11 12">Key component of the proton channel; it plays a direct role in the translocation of protons across the membrane.</text>
</comment>
<dbReference type="InterPro" id="IPR023011">
    <property type="entry name" value="ATP_synth_F0_asu_AS"/>
</dbReference>
<keyword evidence="4 11" id="KW-0138">CF(0)</keyword>
<dbReference type="RefSeq" id="WP_103376189.1">
    <property type="nucleotide sequence ID" value="NZ_CP133983.1"/>
</dbReference>
<dbReference type="Proteomes" id="UP000325292">
    <property type="component" value="Chromosome"/>
</dbReference>
<evidence type="ECO:0000256" key="12">
    <source>
        <dbReference type="RuleBase" id="RU000483"/>
    </source>
</evidence>
<comment type="subcellular location">
    <subcellularLocation>
        <location evidence="11 12">Cell membrane</location>
        <topology evidence="11 12">Multi-pass membrane protein</topology>
    </subcellularLocation>
    <subcellularLocation>
        <location evidence="1">Membrane</location>
        <topology evidence="1">Multi-pass membrane protein</topology>
    </subcellularLocation>
</comment>
<gene>
    <name evidence="11" type="primary">atpB</name>
    <name evidence="13" type="ORF">BXT84_13005</name>
</gene>
<keyword evidence="8 11" id="KW-0406">Ion transport</keyword>